<dbReference type="Gene3D" id="3.40.50.1010">
    <property type="entry name" value="5'-nuclease"/>
    <property type="match status" value="1"/>
</dbReference>
<feature type="compositionally biased region" description="Basic residues" evidence="1">
    <location>
        <begin position="49"/>
        <end position="68"/>
    </location>
</feature>
<comment type="caution">
    <text evidence="3">The sequence shown here is derived from an EMBL/GenBank/DDBJ whole genome shotgun (WGS) entry which is preliminary data.</text>
</comment>
<evidence type="ECO:0000259" key="2">
    <source>
        <dbReference type="Pfam" id="PF13638"/>
    </source>
</evidence>
<feature type="compositionally biased region" description="Basic and acidic residues" evidence="1">
    <location>
        <begin position="323"/>
        <end position="349"/>
    </location>
</feature>
<dbReference type="EMBL" id="BPWL01000009">
    <property type="protein sequence ID" value="GJJ14143.1"/>
    <property type="molecule type" value="Genomic_DNA"/>
</dbReference>
<feature type="domain" description="PIN" evidence="2">
    <location>
        <begin position="93"/>
        <end position="172"/>
    </location>
</feature>
<dbReference type="InterPro" id="IPR002716">
    <property type="entry name" value="PIN_dom"/>
</dbReference>
<evidence type="ECO:0000313" key="3">
    <source>
        <dbReference type="EMBL" id="GJJ14143.1"/>
    </source>
</evidence>
<dbReference type="AlphaFoldDB" id="A0AAV5AN87"/>
<evidence type="ECO:0000313" key="4">
    <source>
        <dbReference type="Proteomes" id="UP001050691"/>
    </source>
</evidence>
<feature type="compositionally biased region" description="Polar residues" evidence="1">
    <location>
        <begin position="232"/>
        <end position="248"/>
    </location>
</feature>
<name>A0AAV5AN87_9AGAM</name>
<organism evidence="3 4">
    <name type="scientific">Clathrus columnatus</name>
    <dbReference type="NCBI Taxonomy" id="1419009"/>
    <lineage>
        <taxon>Eukaryota</taxon>
        <taxon>Fungi</taxon>
        <taxon>Dikarya</taxon>
        <taxon>Basidiomycota</taxon>
        <taxon>Agaricomycotina</taxon>
        <taxon>Agaricomycetes</taxon>
        <taxon>Phallomycetidae</taxon>
        <taxon>Phallales</taxon>
        <taxon>Clathraceae</taxon>
        <taxon>Clathrus</taxon>
    </lineage>
</organism>
<keyword evidence="4" id="KW-1185">Reference proteome</keyword>
<dbReference type="Proteomes" id="UP001050691">
    <property type="component" value="Unassembled WGS sequence"/>
</dbReference>
<reference evidence="3" key="1">
    <citation type="submission" date="2021-10" db="EMBL/GenBank/DDBJ databases">
        <title>De novo Genome Assembly of Clathrus columnatus (Basidiomycota, Fungi) Using Illumina and Nanopore Sequence Data.</title>
        <authorList>
            <person name="Ogiso-Tanaka E."/>
            <person name="Itagaki H."/>
            <person name="Hosoya T."/>
            <person name="Hosaka K."/>
        </authorList>
    </citation>
    <scope>NUCLEOTIDE SEQUENCE</scope>
    <source>
        <strain evidence="3">MO-923</strain>
    </source>
</reference>
<gene>
    <name evidence="3" type="ORF">Clacol_008402</name>
</gene>
<protein>
    <recommendedName>
        <fullName evidence="2">PIN domain-containing protein</fullName>
    </recommendedName>
</protein>
<proteinExistence type="predicted"/>
<feature type="region of interest" description="Disordered" evidence="1">
    <location>
        <begin position="229"/>
        <end position="261"/>
    </location>
</feature>
<feature type="region of interest" description="Disordered" evidence="1">
    <location>
        <begin position="31"/>
        <end position="76"/>
    </location>
</feature>
<feature type="compositionally biased region" description="Basic and acidic residues" evidence="1">
    <location>
        <begin position="37"/>
        <end position="46"/>
    </location>
</feature>
<sequence length="378" mass="41728">MQADKATQKLAISRALGAAFLSHQVEQLEKSVYSGDGSKEHRDRNPTGRGRRGGQHTSIHHSGRKRERSSKEDRIGEFKPLEEMSYEKEADVIILDASVLIHCLNRVKKWCKKGRQEILVVPLEALNTLDFLKKGGSSLAQKARGASRLLEAQVGSNPRIRVQRDDAFVPWDDINFSILESSNSELSGVLLLPPPEWLRRTICCAQWERRNALSGGSLADTAPYVANPLPSRPTTPLSNETFSSSSAKDNQKPLVETHSLPIGDGNTKVALAVMSNPIQSSSDPTQASGRFDRADGVSIRAWAQRAGIQLLLVEPMPSPVPSPERRRGQGHDKRDHPDGKRGKDRRPSLVEKPISIAIVNEKPVKNLRLLARGEKLDP</sequence>
<accession>A0AAV5AN87</accession>
<feature type="region of interest" description="Disordered" evidence="1">
    <location>
        <begin position="313"/>
        <end position="354"/>
    </location>
</feature>
<evidence type="ECO:0000256" key="1">
    <source>
        <dbReference type="SAM" id="MobiDB-lite"/>
    </source>
</evidence>
<dbReference type="Pfam" id="PF13638">
    <property type="entry name" value="PIN_4"/>
    <property type="match status" value="1"/>
</dbReference>